<keyword evidence="5" id="KW-1185">Reference proteome</keyword>
<evidence type="ECO:0000259" key="3">
    <source>
        <dbReference type="Pfam" id="PF07687"/>
    </source>
</evidence>
<organism evidence="4 5">
    <name type="scientific">Patulibacter medicamentivorans</name>
    <dbReference type="NCBI Taxonomy" id="1097667"/>
    <lineage>
        <taxon>Bacteria</taxon>
        <taxon>Bacillati</taxon>
        <taxon>Actinomycetota</taxon>
        <taxon>Thermoleophilia</taxon>
        <taxon>Solirubrobacterales</taxon>
        <taxon>Patulibacteraceae</taxon>
        <taxon>Patulibacter</taxon>
    </lineage>
</organism>
<dbReference type="InterPro" id="IPR002933">
    <property type="entry name" value="Peptidase_M20"/>
</dbReference>
<dbReference type="Gene3D" id="3.30.70.360">
    <property type="match status" value="1"/>
</dbReference>
<dbReference type="AlphaFoldDB" id="H0E9Z4"/>
<dbReference type="GO" id="GO:0004180">
    <property type="term" value="F:carboxypeptidase activity"/>
    <property type="evidence" value="ECO:0007669"/>
    <property type="project" value="UniProtKB-KW"/>
</dbReference>
<evidence type="ECO:0000256" key="2">
    <source>
        <dbReference type="ARBA" id="ARBA00022801"/>
    </source>
</evidence>
<accession>H0E9Z4</accession>
<comment type="caution">
    <text evidence="4">The sequence shown here is derived from an EMBL/GenBank/DDBJ whole genome shotgun (WGS) entry which is preliminary data.</text>
</comment>
<evidence type="ECO:0000313" key="5">
    <source>
        <dbReference type="Proteomes" id="UP000005143"/>
    </source>
</evidence>
<dbReference type="PANTHER" id="PTHR43808:SF9">
    <property type="entry name" value="BLL0789 PROTEIN"/>
    <property type="match status" value="1"/>
</dbReference>
<feature type="domain" description="Peptidase M20 dimerisation" evidence="3">
    <location>
        <begin position="193"/>
        <end position="291"/>
    </location>
</feature>
<keyword evidence="4" id="KW-0121">Carboxypeptidase</keyword>
<keyword evidence="2 4" id="KW-0378">Hydrolase</keyword>
<dbReference type="SUPFAM" id="SSF53187">
    <property type="entry name" value="Zn-dependent exopeptidases"/>
    <property type="match status" value="1"/>
</dbReference>
<dbReference type="Proteomes" id="UP000005143">
    <property type="component" value="Unassembled WGS sequence"/>
</dbReference>
<reference evidence="4 5" key="1">
    <citation type="journal article" date="2013" name="Biodegradation">
        <title>Quantitative proteomic analysis of ibuprofen-degrading Patulibacter sp. strain I11.</title>
        <authorList>
            <person name="Almeida B."/>
            <person name="Kjeldal H."/>
            <person name="Lolas I."/>
            <person name="Knudsen A.D."/>
            <person name="Carvalho G."/>
            <person name="Nielsen K.L."/>
            <person name="Barreto Crespo M.T."/>
            <person name="Stensballe A."/>
            <person name="Nielsen J.L."/>
        </authorList>
    </citation>
    <scope>NUCLEOTIDE SEQUENCE [LARGE SCALE GENOMIC DNA]</scope>
    <source>
        <strain evidence="4 5">I11</strain>
    </source>
</reference>
<keyword evidence="1" id="KW-0479">Metal-binding</keyword>
<keyword evidence="4" id="KW-0645">Protease</keyword>
<dbReference type="EMBL" id="AGUD01000279">
    <property type="protein sequence ID" value="EHN09498.1"/>
    <property type="molecule type" value="Genomic_DNA"/>
</dbReference>
<dbReference type="GO" id="GO:0046872">
    <property type="term" value="F:metal ion binding"/>
    <property type="evidence" value="ECO:0007669"/>
    <property type="project" value="UniProtKB-KW"/>
</dbReference>
<dbReference type="RefSeq" id="WP_007578011.1">
    <property type="nucleotide sequence ID" value="NZ_AGUD01000279.1"/>
</dbReference>
<gene>
    <name evidence="4" type="ORF">PAI11_36670</name>
</gene>
<evidence type="ECO:0000256" key="1">
    <source>
        <dbReference type="ARBA" id="ARBA00022723"/>
    </source>
</evidence>
<dbReference type="InterPro" id="IPR050072">
    <property type="entry name" value="Peptidase_M20A"/>
</dbReference>
<proteinExistence type="predicted"/>
<name>H0E9Z4_9ACTN</name>
<dbReference type="EC" id="3.4.17.11" evidence="4"/>
<dbReference type="PANTHER" id="PTHR43808">
    <property type="entry name" value="ACETYLORNITHINE DEACETYLASE"/>
    <property type="match status" value="1"/>
</dbReference>
<protein>
    <submittedName>
        <fullName evidence="4">Glutamate carboxypeptidase</fullName>
        <ecNumber evidence="4">3.4.17.11</ecNumber>
    </submittedName>
</protein>
<sequence length="387" mass="40325">MPTAEHEIEWRLLQAADQVAADAAEVLGPLVDCSSPSGDGEAIERCVAIVLERLPEGATVERPPCSTPGFAPDLLVRLPGSGRRRIVLLGHLDTVIGHDQHRPLRRDGDRWDGSGTFDMKGGDALALGVLRALATVEGLREAFAEVALLLVADEEWREDPFGHGERFAGWDACLCFEGGERTAAGDEAVVVRRKAAATIRTTAHGRAAHAGSSPDDGRNALLALAEVARILAAHHDPTSEHRLSVVPTVIRSGTALNVVPDEGQLTCDLRADDLVAVERVLATLPQALDGVALESRFGRVWPGMDHRESAAPVLSRAGAILGRPIVAASRGGASDASHLAQHVAVAIDGLGPLGGGAHAIDEHVDGGALVARAQVALAVAAAVLTAP</sequence>
<dbReference type="Pfam" id="PF01546">
    <property type="entry name" value="Peptidase_M20"/>
    <property type="match status" value="1"/>
</dbReference>
<dbReference type="SUPFAM" id="SSF55031">
    <property type="entry name" value="Bacterial exopeptidase dimerisation domain"/>
    <property type="match status" value="1"/>
</dbReference>
<dbReference type="Pfam" id="PF07687">
    <property type="entry name" value="M20_dimer"/>
    <property type="match status" value="1"/>
</dbReference>
<dbReference type="InterPro" id="IPR036264">
    <property type="entry name" value="Bact_exopeptidase_dim_dom"/>
</dbReference>
<dbReference type="InterPro" id="IPR011650">
    <property type="entry name" value="Peptidase_M20_dimer"/>
</dbReference>
<evidence type="ECO:0000313" key="4">
    <source>
        <dbReference type="EMBL" id="EHN09498.1"/>
    </source>
</evidence>
<dbReference type="Gene3D" id="3.40.630.10">
    <property type="entry name" value="Zn peptidases"/>
    <property type="match status" value="1"/>
</dbReference>